<dbReference type="AlphaFoldDB" id="C0STN1"/>
<evidence type="ECO:0000256" key="2">
    <source>
        <dbReference type="SAM" id="SignalP"/>
    </source>
</evidence>
<feature type="chain" id="PRO_5002903379" evidence="2">
    <location>
        <begin position="25"/>
        <end position="83"/>
    </location>
</feature>
<protein>
    <submittedName>
        <fullName evidence="3">CLAVATA3/endosperm surrounding region 3</fullName>
    </submittedName>
</protein>
<dbReference type="OrthoDB" id="663321at2759"/>
<organism evidence="3">
    <name type="scientific">Selaginella moellendorffii</name>
    <name type="common">Spikemoss</name>
    <dbReference type="NCBI Taxonomy" id="88036"/>
    <lineage>
        <taxon>Eukaryota</taxon>
        <taxon>Viridiplantae</taxon>
        <taxon>Streptophyta</taxon>
        <taxon>Embryophyta</taxon>
        <taxon>Tracheophyta</taxon>
        <taxon>Lycopodiopsida</taxon>
        <taxon>Selaginellales</taxon>
        <taxon>Selaginellaceae</taxon>
        <taxon>Selaginella</taxon>
    </lineage>
</organism>
<keyword evidence="2" id="KW-0732">Signal</keyword>
<evidence type="ECO:0000256" key="1">
    <source>
        <dbReference type="SAM" id="MobiDB-lite"/>
    </source>
</evidence>
<name>C0STN1_SELML</name>
<reference evidence="3" key="1">
    <citation type="submission" date="2008-10" db="EMBL/GenBank/DDBJ databases">
        <title>Diverse CLE signaling peptide family in fern.</title>
        <authorList>
            <person name="Sawa S."/>
            <person name="Tamaki T."/>
        </authorList>
    </citation>
    <scope>NUCLEOTIDE SEQUENCE</scope>
</reference>
<sequence length="83" mass="8488">MVPRPPNAAILLFLALALILAASAARIPRLPANSPSPNSGARKSSGAPLSNPLRIPPPIDPASSVFGASKRLAPTGPNPLHNR</sequence>
<accession>C0STN1</accession>
<proteinExistence type="evidence at transcript level"/>
<feature type="compositionally biased region" description="Polar residues" evidence="1">
    <location>
        <begin position="33"/>
        <end position="42"/>
    </location>
</feature>
<dbReference type="EMBL" id="AB465352">
    <property type="protein sequence ID" value="BAH56534.1"/>
    <property type="molecule type" value="mRNA"/>
</dbReference>
<evidence type="ECO:0000313" key="3">
    <source>
        <dbReference type="EMBL" id="BAH56534.1"/>
    </source>
</evidence>
<feature type="signal peptide" evidence="2">
    <location>
        <begin position="1"/>
        <end position="24"/>
    </location>
</feature>
<gene>
    <name evidence="3" type="primary">SmCLE3</name>
</gene>
<feature type="region of interest" description="Disordered" evidence="1">
    <location>
        <begin position="29"/>
        <end position="83"/>
    </location>
</feature>